<dbReference type="AlphaFoldDB" id="A0A5C3FBX2"/>
<dbReference type="Proteomes" id="UP000323386">
    <property type="component" value="Unassembled WGS sequence"/>
</dbReference>
<accession>A0A5C3FBX2</accession>
<feature type="domain" description="JmjC" evidence="2">
    <location>
        <begin position="350"/>
        <end position="500"/>
    </location>
</feature>
<dbReference type="OrthoDB" id="47172at2759"/>
<organism evidence="3 4">
    <name type="scientific">Pseudozyma flocculosa</name>
    <dbReference type="NCBI Taxonomy" id="84751"/>
    <lineage>
        <taxon>Eukaryota</taxon>
        <taxon>Fungi</taxon>
        <taxon>Dikarya</taxon>
        <taxon>Basidiomycota</taxon>
        <taxon>Ustilaginomycotina</taxon>
        <taxon>Ustilaginomycetes</taxon>
        <taxon>Ustilaginales</taxon>
        <taxon>Ustilaginaceae</taxon>
        <taxon>Pseudozyma</taxon>
    </lineage>
</organism>
<feature type="region of interest" description="Disordered" evidence="1">
    <location>
        <begin position="444"/>
        <end position="472"/>
    </location>
</feature>
<dbReference type="InterPro" id="IPR041667">
    <property type="entry name" value="Cupin_8"/>
</dbReference>
<evidence type="ECO:0000313" key="4">
    <source>
        <dbReference type="Proteomes" id="UP000323386"/>
    </source>
</evidence>
<feature type="region of interest" description="Disordered" evidence="1">
    <location>
        <begin position="401"/>
        <end position="430"/>
    </location>
</feature>
<evidence type="ECO:0000256" key="1">
    <source>
        <dbReference type="SAM" id="MobiDB-lite"/>
    </source>
</evidence>
<dbReference type="PANTHER" id="PTHR12461">
    <property type="entry name" value="HYPOXIA-INDUCIBLE FACTOR 1 ALPHA INHIBITOR-RELATED"/>
    <property type="match status" value="1"/>
</dbReference>
<dbReference type="EMBL" id="OOIP01000024">
    <property type="protein sequence ID" value="SPO41001.1"/>
    <property type="molecule type" value="Genomic_DNA"/>
</dbReference>
<dbReference type="PANTHER" id="PTHR12461:SF94">
    <property type="entry name" value="JMJC DOMAIN-CONTAINING PROTEIN"/>
    <property type="match status" value="1"/>
</dbReference>
<sequence length="500" mass="52868">MDHLELISRCLVAVGEAAASPSSTLFDPATADLQGCSPPALGLLRSALRSLLRAIDGGGGGKHASLPATGNDSPRSCHEYSSLARNLAAVGRLCDEAFLSFHYADIPTCWRRLYTDAILLKACAALALLEPSHAAAHPHWTSLVRDLDLAIIVAGAPGPGRAEAIHDLIRAAQTAIASPLSPALLPAAEHTRPAKRSRLETVEYHAAIDGGSGAPLQPTSLADGTIDSFDSPPSLATFLDRSGSDDDRGSCRRPFIVRGFAKDWPASQPLPSAAPSSSPPASGAPRWASADYLERIAGPGRVVPVEVGAKYTDDDWGQDIILWSDFLRLSGWAQAAADPTAAAAAEDKPLYLAQHDLLSQFPDLRRDMILPDYVYSSPPVVGYKEIWLAPPDVDVDGAMAPFGRGRGRGGEDGEDDGGAACPDSSDKDGLATSLMTNTSRIDVFASSSSSSSSPSCSDQVATSFREDVQPRAQRAVLGPGDMLFMPPKWWHSFRSRTKVS</sequence>
<dbReference type="SUPFAM" id="SSF51197">
    <property type="entry name" value="Clavaminate synthase-like"/>
    <property type="match status" value="1"/>
</dbReference>
<protein>
    <recommendedName>
        <fullName evidence="2">JmjC domain-containing protein</fullName>
    </recommendedName>
</protein>
<dbReference type="PROSITE" id="PS51184">
    <property type="entry name" value="JMJC"/>
    <property type="match status" value="1"/>
</dbReference>
<proteinExistence type="predicted"/>
<dbReference type="Gene3D" id="2.60.120.650">
    <property type="entry name" value="Cupin"/>
    <property type="match status" value="2"/>
</dbReference>
<reference evidence="3 4" key="1">
    <citation type="submission" date="2018-03" db="EMBL/GenBank/DDBJ databases">
        <authorList>
            <person name="Guldener U."/>
        </authorList>
    </citation>
    <scope>NUCLEOTIDE SEQUENCE [LARGE SCALE GENOMIC DNA]</scope>
    <source>
        <strain evidence="3 4">DAOM196992</strain>
    </source>
</reference>
<gene>
    <name evidence="3" type="ORF">PSFLO_06483</name>
</gene>
<feature type="compositionally biased region" description="Low complexity" evidence="1">
    <location>
        <begin position="446"/>
        <end position="457"/>
    </location>
</feature>
<dbReference type="InterPro" id="IPR003347">
    <property type="entry name" value="JmjC_dom"/>
</dbReference>
<evidence type="ECO:0000313" key="3">
    <source>
        <dbReference type="EMBL" id="SPO41001.1"/>
    </source>
</evidence>
<dbReference type="Pfam" id="PF13621">
    <property type="entry name" value="Cupin_8"/>
    <property type="match status" value="1"/>
</dbReference>
<evidence type="ECO:0000259" key="2">
    <source>
        <dbReference type="PROSITE" id="PS51184"/>
    </source>
</evidence>
<name>A0A5C3FBX2_9BASI</name>
<keyword evidence="4" id="KW-1185">Reference proteome</keyword>